<proteinExistence type="predicted"/>
<dbReference type="EMBL" id="GBRH01174377">
    <property type="protein sequence ID" value="JAE23519.1"/>
    <property type="molecule type" value="Transcribed_RNA"/>
</dbReference>
<reference evidence="1" key="2">
    <citation type="journal article" date="2015" name="Data Brief">
        <title>Shoot transcriptome of the giant reed, Arundo donax.</title>
        <authorList>
            <person name="Barrero R.A."/>
            <person name="Guerrero F.D."/>
            <person name="Moolhuijzen P."/>
            <person name="Goolsby J.A."/>
            <person name="Tidwell J."/>
            <person name="Bellgard S.E."/>
            <person name="Bellgard M.I."/>
        </authorList>
    </citation>
    <scope>NUCLEOTIDE SEQUENCE</scope>
    <source>
        <tissue evidence="1">Shoot tissue taken approximately 20 cm above the soil surface</tissue>
    </source>
</reference>
<organism evidence="1">
    <name type="scientific">Arundo donax</name>
    <name type="common">Giant reed</name>
    <name type="synonym">Donax arundinaceus</name>
    <dbReference type="NCBI Taxonomy" id="35708"/>
    <lineage>
        <taxon>Eukaryota</taxon>
        <taxon>Viridiplantae</taxon>
        <taxon>Streptophyta</taxon>
        <taxon>Embryophyta</taxon>
        <taxon>Tracheophyta</taxon>
        <taxon>Spermatophyta</taxon>
        <taxon>Magnoliopsida</taxon>
        <taxon>Liliopsida</taxon>
        <taxon>Poales</taxon>
        <taxon>Poaceae</taxon>
        <taxon>PACMAD clade</taxon>
        <taxon>Arundinoideae</taxon>
        <taxon>Arundineae</taxon>
        <taxon>Arundo</taxon>
    </lineage>
</organism>
<accession>A0A0A9GJB3</accession>
<reference evidence="1" key="1">
    <citation type="submission" date="2014-09" db="EMBL/GenBank/DDBJ databases">
        <authorList>
            <person name="Magalhaes I.L.F."/>
            <person name="Oliveira U."/>
            <person name="Santos F.R."/>
            <person name="Vidigal T.H.D.A."/>
            <person name="Brescovit A.D."/>
            <person name="Santos A.J."/>
        </authorList>
    </citation>
    <scope>NUCLEOTIDE SEQUENCE</scope>
    <source>
        <tissue evidence="1">Shoot tissue taken approximately 20 cm above the soil surface</tissue>
    </source>
</reference>
<sequence>MLASPLASLCLTLHVRALDHCHRSLVAPAMLTCHPDLPVLHHDLLQFNSPSHHAHL</sequence>
<dbReference type="AlphaFoldDB" id="A0A0A9GJB3"/>
<name>A0A0A9GJB3_ARUDO</name>
<evidence type="ECO:0000313" key="1">
    <source>
        <dbReference type="EMBL" id="JAE23519.1"/>
    </source>
</evidence>
<protein>
    <submittedName>
        <fullName evidence="1">Uncharacterized protein</fullName>
    </submittedName>
</protein>